<organism evidence="7 8">
    <name type="scientific">Taxus chinensis</name>
    <name type="common">Chinese yew</name>
    <name type="synonym">Taxus wallichiana var. chinensis</name>
    <dbReference type="NCBI Taxonomy" id="29808"/>
    <lineage>
        <taxon>Eukaryota</taxon>
        <taxon>Viridiplantae</taxon>
        <taxon>Streptophyta</taxon>
        <taxon>Embryophyta</taxon>
        <taxon>Tracheophyta</taxon>
        <taxon>Spermatophyta</taxon>
        <taxon>Pinopsida</taxon>
        <taxon>Pinidae</taxon>
        <taxon>Conifers II</taxon>
        <taxon>Cupressales</taxon>
        <taxon>Taxaceae</taxon>
        <taxon>Taxus</taxon>
    </lineage>
</organism>
<protein>
    <recommendedName>
        <fullName evidence="6">RNase H type-1 domain-containing protein</fullName>
    </recommendedName>
</protein>
<dbReference type="PANTHER" id="PTHR11782">
    <property type="entry name" value="ADENOSINE/GUANOSINE DIPHOSPHATASE"/>
    <property type="match status" value="1"/>
</dbReference>
<accession>A0AA38CDQ1</accession>
<keyword evidence="4" id="KW-0067">ATP-binding</keyword>
<dbReference type="PANTHER" id="PTHR11782:SF3">
    <property type="entry name" value="APYRASE 6-RELATED"/>
    <property type="match status" value="1"/>
</dbReference>
<dbReference type="GO" id="GO:0016020">
    <property type="term" value="C:membrane"/>
    <property type="evidence" value="ECO:0007669"/>
    <property type="project" value="TreeGrafter"/>
</dbReference>
<evidence type="ECO:0000313" key="8">
    <source>
        <dbReference type="Proteomes" id="UP000824469"/>
    </source>
</evidence>
<dbReference type="PROSITE" id="PS01238">
    <property type="entry name" value="GDA1_CD39_NTPASE"/>
    <property type="match status" value="1"/>
</dbReference>
<dbReference type="Proteomes" id="UP000824469">
    <property type="component" value="Unassembled WGS sequence"/>
</dbReference>
<feature type="binding site" evidence="4">
    <location>
        <begin position="82"/>
        <end position="86"/>
    </location>
    <ligand>
        <name>ATP</name>
        <dbReference type="ChEBI" id="CHEBI:30616"/>
    </ligand>
</feature>
<dbReference type="AlphaFoldDB" id="A0AA38CDQ1"/>
<dbReference type="Gene3D" id="3.30.420.150">
    <property type="entry name" value="Exopolyphosphatase. Domain 2"/>
    <property type="match status" value="1"/>
</dbReference>
<reference evidence="7 8" key="1">
    <citation type="journal article" date="2021" name="Nat. Plants">
        <title>The Taxus genome provides insights into paclitaxel biosynthesis.</title>
        <authorList>
            <person name="Xiong X."/>
            <person name="Gou J."/>
            <person name="Liao Q."/>
            <person name="Li Y."/>
            <person name="Zhou Q."/>
            <person name="Bi G."/>
            <person name="Li C."/>
            <person name="Du R."/>
            <person name="Wang X."/>
            <person name="Sun T."/>
            <person name="Guo L."/>
            <person name="Liang H."/>
            <person name="Lu P."/>
            <person name="Wu Y."/>
            <person name="Zhang Z."/>
            <person name="Ro D.K."/>
            <person name="Shang Y."/>
            <person name="Huang S."/>
            <person name="Yan J."/>
        </authorList>
    </citation>
    <scope>NUCLEOTIDE SEQUENCE [LARGE SCALE GENOMIC DNA]</scope>
    <source>
        <strain evidence="7">Ta-2019</strain>
    </source>
</reference>
<sequence>SGTKIHLMATAGLRRLKEDTQKRILESCRRVLRFSGFSFQDDWASVVTGADEGIFAWVAANYALGTLGGNPQKTTGIIELGGASFQVTFVPEEVPEPDDLHTFSMANFIDMLDRILKCRASRLLLFRTNATILHSVTFDGRVALSKRAAVERAAVERAAVENNKTLAAKKWKPPPFDFVKLNTDGEARGNPSPTSMGGIVHDSLGTSLFLFTCQLGHCTNNVAEILAIQRALLEATKLGCLRIIVESDSKINKFLLVGYFLSVGKGGVVDPCTPKGYTIGSEELLRLPVSSENVDDGKLPAVHSRGNFSECRNAALRLLSQGQGIGAKPRAIGEVGDIKIPSKGRLNVQMIQS</sequence>
<feature type="domain" description="RNase H type-1" evidence="6">
    <location>
        <begin position="182"/>
        <end position="250"/>
    </location>
</feature>
<dbReference type="GO" id="GO:0003676">
    <property type="term" value="F:nucleic acid binding"/>
    <property type="evidence" value="ECO:0007669"/>
    <property type="project" value="InterPro"/>
</dbReference>
<dbReference type="Gene3D" id="3.30.420.40">
    <property type="match status" value="1"/>
</dbReference>
<evidence type="ECO:0000256" key="2">
    <source>
        <dbReference type="ARBA" id="ARBA00022801"/>
    </source>
</evidence>
<feature type="non-terminal residue" evidence="7">
    <location>
        <position position="353"/>
    </location>
</feature>
<dbReference type="GO" id="GO:0004523">
    <property type="term" value="F:RNA-DNA hybrid ribonuclease activity"/>
    <property type="evidence" value="ECO:0007669"/>
    <property type="project" value="InterPro"/>
</dbReference>
<dbReference type="EMBL" id="JAHRHJ020000011">
    <property type="protein sequence ID" value="KAH9295834.1"/>
    <property type="molecule type" value="Genomic_DNA"/>
</dbReference>
<evidence type="ECO:0000256" key="1">
    <source>
        <dbReference type="ARBA" id="ARBA00009283"/>
    </source>
</evidence>
<dbReference type="InterPro" id="IPR036397">
    <property type="entry name" value="RNaseH_sf"/>
</dbReference>
<dbReference type="InterPro" id="IPR002156">
    <property type="entry name" value="RNaseH_domain"/>
</dbReference>
<comment type="similarity">
    <text evidence="1 5">Belongs to the GDA1/CD39 NTPase family.</text>
</comment>
<evidence type="ECO:0000259" key="6">
    <source>
        <dbReference type="Pfam" id="PF13456"/>
    </source>
</evidence>
<evidence type="ECO:0000256" key="5">
    <source>
        <dbReference type="RuleBase" id="RU003833"/>
    </source>
</evidence>
<dbReference type="Pfam" id="PF01150">
    <property type="entry name" value="GDA1_CD39"/>
    <property type="match status" value="1"/>
</dbReference>
<name>A0AA38CDQ1_TAXCH</name>
<proteinExistence type="inferred from homology"/>
<dbReference type="GO" id="GO:0017110">
    <property type="term" value="F:nucleoside diphosphate phosphatase activity"/>
    <property type="evidence" value="ECO:0007669"/>
    <property type="project" value="TreeGrafter"/>
</dbReference>
<dbReference type="GO" id="GO:0009134">
    <property type="term" value="P:nucleoside diphosphate catabolic process"/>
    <property type="evidence" value="ECO:0007669"/>
    <property type="project" value="TreeGrafter"/>
</dbReference>
<dbReference type="SUPFAM" id="SSF53098">
    <property type="entry name" value="Ribonuclease H-like"/>
    <property type="match status" value="1"/>
</dbReference>
<feature type="active site" description="Proton acceptor" evidence="3">
    <location>
        <position position="52"/>
    </location>
</feature>
<dbReference type="Pfam" id="PF13456">
    <property type="entry name" value="RVT_3"/>
    <property type="match status" value="1"/>
</dbReference>
<evidence type="ECO:0000256" key="3">
    <source>
        <dbReference type="PIRSR" id="PIRSR600407-1"/>
    </source>
</evidence>
<evidence type="ECO:0000313" key="7">
    <source>
        <dbReference type="EMBL" id="KAH9295834.1"/>
    </source>
</evidence>
<gene>
    <name evidence="7" type="ORF">KI387_039422</name>
</gene>
<evidence type="ECO:0000256" key="4">
    <source>
        <dbReference type="PIRSR" id="PIRSR600407-2"/>
    </source>
</evidence>
<keyword evidence="8" id="KW-1185">Reference proteome</keyword>
<keyword evidence="2 5" id="KW-0378">Hydrolase</keyword>
<dbReference type="InterPro" id="IPR000407">
    <property type="entry name" value="GDA1_CD39_NTPase"/>
</dbReference>
<dbReference type="GO" id="GO:0005524">
    <property type="term" value="F:ATP binding"/>
    <property type="evidence" value="ECO:0007669"/>
    <property type="project" value="UniProtKB-KW"/>
</dbReference>
<dbReference type="InterPro" id="IPR012337">
    <property type="entry name" value="RNaseH-like_sf"/>
</dbReference>
<comment type="caution">
    <text evidence="7">The sequence shown here is derived from an EMBL/GenBank/DDBJ whole genome shotgun (WGS) entry which is preliminary data.</text>
</comment>
<dbReference type="Gene3D" id="3.30.420.10">
    <property type="entry name" value="Ribonuclease H-like superfamily/Ribonuclease H"/>
    <property type="match status" value="1"/>
</dbReference>
<keyword evidence="4" id="KW-0547">Nucleotide-binding</keyword>